<gene>
    <name evidence="4" type="primary">LOC111107620</name>
</gene>
<feature type="compositionally biased region" description="Basic and acidic residues" evidence="1">
    <location>
        <begin position="759"/>
        <end position="776"/>
    </location>
</feature>
<dbReference type="InterPro" id="IPR036116">
    <property type="entry name" value="FN3_sf"/>
</dbReference>
<name>A0A8B8B5B4_CRAVI</name>
<organism evidence="3 4">
    <name type="scientific">Crassostrea virginica</name>
    <name type="common">Eastern oyster</name>
    <dbReference type="NCBI Taxonomy" id="6565"/>
    <lineage>
        <taxon>Eukaryota</taxon>
        <taxon>Metazoa</taxon>
        <taxon>Spiralia</taxon>
        <taxon>Lophotrochozoa</taxon>
        <taxon>Mollusca</taxon>
        <taxon>Bivalvia</taxon>
        <taxon>Autobranchia</taxon>
        <taxon>Pteriomorphia</taxon>
        <taxon>Ostreida</taxon>
        <taxon>Ostreoidea</taxon>
        <taxon>Ostreidae</taxon>
        <taxon>Crassostrea</taxon>
    </lineage>
</organism>
<feature type="domain" description="Fibronectin type-III" evidence="2">
    <location>
        <begin position="924"/>
        <end position="1034"/>
    </location>
</feature>
<feature type="region of interest" description="Disordered" evidence="1">
    <location>
        <begin position="3350"/>
        <end position="3372"/>
    </location>
</feature>
<feature type="region of interest" description="Disordered" evidence="1">
    <location>
        <begin position="2439"/>
        <end position="2487"/>
    </location>
</feature>
<dbReference type="PANTHER" id="PTHR33487:SF1">
    <property type="entry name" value="CILIA- AND FLAGELLA-ASSOCIATED PROTEIN 54"/>
    <property type="match status" value="1"/>
</dbReference>
<proteinExistence type="predicted"/>
<feature type="compositionally biased region" description="Low complexity" evidence="1">
    <location>
        <begin position="2442"/>
        <end position="2461"/>
    </location>
</feature>
<dbReference type="SUPFAM" id="SSF49265">
    <property type="entry name" value="Fibronectin type III"/>
    <property type="match status" value="1"/>
</dbReference>
<dbReference type="OrthoDB" id="2104158at2759"/>
<feature type="region of interest" description="Disordered" evidence="1">
    <location>
        <begin position="1259"/>
        <end position="1302"/>
    </location>
</feature>
<feature type="region of interest" description="Disordered" evidence="1">
    <location>
        <begin position="747"/>
        <end position="786"/>
    </location>
</feature>
<evidence type="ECO:0000313" key="4">
    <source>
        <dbReference type="RefSeq" id="XP_022298605.1"/>
    </source>
</evidence>
<keyword evidence="3" id="KW-1185">Reference proteome</keyword>
<dbReference type="GeneID" id="111107620"/>
<feature type="region of interest" description="Disordered" evidence="1">
    <location>
        <begin position="1662"/>
        <end position="1699"/>
    </location>
</feature>
<reference evidence="4" key="1">
    <citation type="submission" date="2025-08" db="UniProtKB">
        <authorList>
            <consortium name="RefSeq"/>
        </authorList>
    </citation>
    <scope>IDENTIFICATION</scope>
    <source>
        <tissue evidence="4">Whole sample</tissue>
    </source>
</reference>
<sequence>MAAILRSAAANVANRGQPSSFYNKDKNNPVFQSLDQEIKKFMGYMKKRNAPGYKKPDEEPSSRPSDTLFELWNKYEPKLPKEYYQSKLLEVGDFLVLVKEYSIALWQCYDRYLMHFGNLNVEEIQDVEAFKKIFFPGGFESDNAGLTFRALMGKSISMYQMVKSGDPKLQNKQSVERCVLILNFLRLVMQVVLPKETLCWLVYNGTVHIYSISRHLMSLGHSARTLEYLLWASMCMETAVPLLAVKYLPWRATLYTAVCQCYFDCKQSQHAEAFARRGLAKINELSNLESLSSSVETPLSEITFRTATVKMAIMVFKRSVYETRRKPKALLRPKTRANLKEAAHLTWPRTPSEKLLADMFEGSAAQFLCILESLTDTNRRILLTAPPASEAEVEILDVYAELFMAGQEILAGGGGHRGSSIKPTSSVHIPALAGITRDCSIMDLASKGEDGCSIEGGIRLVKLAYSYEQWDVFDALIENILTYIRILNSDQYSWDEKALELLMAMEKVNPSRRHKRNMTSVVDDVEKDGGQTAEPKTVPESQAATSARSFNVTDDLTQVAEVMMTIVNGPFVPTKIEVDMVVDAALFLWNKTKSVFQKHQSGSSENPKYLQKMENPSKWVYILDVVHKVLCWCGISSVDPALTAEVVLRLALVFESSAHIDEEGTFALRGSKMSLDEVGQEGSQHHLVSRTSMLSSSMLNINPRQQLLQARDILELGLKNVSYARQAVALSDGKSIADISWAKDIQDEVFSPEPTSQRDTNRTEGVKSTEEGEGKPEASPQGEGAKGSATAVWNTIKDLHLELILMYHRVCLKLAAMGPDPADNVPKPFKRRDLSVQEMSPDNNPAYIDDYKELLGACRKNYLSKALLLMQKSLLLSTAGVTTTEQKGLLQDAVSMIQKGQTEEKRIYLENTNVPEVADKPRKVPPPPILLCRTDTMMVFKPAPFCSEDGQEVAWYRIFARSSSGSNVKVRLNDYYFPGTGEEVPSYRCELRVSGLQPNERYVFAVAAYNSDGHLIGGGVGESSKPVLASHPLPVLMTWGFLSQIAYQVGCYDIARQACDVLWGHFIAKPPAPQTVTFTSKSEGAFKVTLMKLNQKIVCVSSPVLLRQFLTSIFISVDMSVKEGELFCDVICDKGPLLQGQMKRLHECEKMLVALELAGWLNEANLALQAVVQCYGLLAPLIFYKIPSVAVVQVLQRCHVVLQEIPAGLRQKRQQSIADSLHHMTACITYSMAKVLRSWGHKQLANSINEAGRRLLALEGDEPKDKKHKDKEATDMTEKGALSGGETSGDEKTEVSDSLPLHALKRKRAKRAGLGVGKEEPEGPANEELKALEAHMLSLSKQAQYEHELSGFEDPSILHAYIAYLPSKLAYREVVKFKRRHRYLEFFVQVAQKALTEGMATQVMDWCDDTASWLNKRNEQIIGMRQYLGKQPGVVTVSGDDPKRFAAAMVEYTKEKEMTTPRIPGSKIAAAKSSTTNKPRRRRQYRPVMVNANMTDGQRHAQEEAELKAIETFSTYFPDMFRQWHKKRKLRKMTVDEMPWRCQLVLLQGMSHFSAFLQRLETRDKVLGTANMYRTNFLDEEWFGFETAGTLVVGWEGGPTRPVEPRGGKRLAEDTEAELARLQASRLDALDLAEHESRPRTTATGIEIAAALATGEIPEELKEVDSPDLAGSQSQTEKTEGTSTEGTTTEGSAPPPMYFYPPEQEDTPRTYRSEASNAPVVQKTTQREVDNVIISTKEITDCLTKTFNHYKKAIILAHRGQHWTLLQNGCRTMWNCAHTALLRAIGSEDGLLSVDNLRAIVWLPMYTAADCLLDMLVHLQSDLEKHAEKAKSKNRKLGDLFETWTGDVTKEKGGASLKFETPLDDSSVCDIRFVTRFVLRVLEMLYYEQKWEKLVDVAMRFSGLTNDRYAEQVLPILVQAQRQLVNLLADLGGEGPPQKHYRELMQRLGGVVTSKDYLTTQLTLVIDPNTLPHIPPGAAIDPLGHGIYTAKDGQKSVSVPLDVPLSLQTLREVLDKSQYTCRALHHSRKLLILYLAGQQNTGEGFLSRQVSRVEFIPTTAKPQPTMPPDISRDEFFDMNDVLTTCMPRSQLGTVISSYEKTIAMLLAKNQRSQAAQAMHELGNLQYHASNIRGAYKWWAEALDHALNMTDALHTWREVLRESTDISADLLKRCGLWGCLLGGVLASNIAQYILTSDLGLRMECCFLSGYFFKALFRTSLPHPRADRDYALYEVGEGCEVTNLVPGLDLLSEKFRCDGRQLIAALRWVTEELARGKHNLFVLPLLTLNQYLTTFVSRDLQRSVDGRILKVRVLTDLRLFNEAFITLQRLLHGERLPQIGDSHFRQTESKMSSLKFNTSKPITEPVNLRVLEMVLDKRLSSSLATLYGPHMTCHLSLVQAHLFVSLADTIPVIPKMEDVILMDGQKDLKPFTISTISRGGLGSKGVKLSSTGSSGARRSTRSSTDTRKDDGGDEDEEEHHSGHVTKRFTQSKKPLTLELIKGTLLTMADQMVTTIAEVILENAEHDKAGLELLPAAELELVVLCKHQQAAISLQKQHAPMAARIVLSALKLLKNSQLFKPRKEAPITKREEIVDVRARPSSLKGTGPRKDTHANVKIVHPANSQFQYQNFQSRSRLDARLWLDCRQALVKCLMMEIRSLGEIKDPETKVLQELADCRQYCIEGLEEAEACGDIEMQAEFFLQGALLNITEGKSLEHTASLLQDAIKLLQKIPKLSVPGEQLMTRALILHTDLEAVTREDDSVLFTERTLDQYLEAQHLVLKQLERLGETIEHYYPEQMVQFSAPVSPMKNIYLPQLLQLVQIKLRVGHAISRNAAKYIRSGCDKDPAQLWTGALGVLMTANELSQACVTREANLEAEILLNLGKVQRMLVYHGKFPPRKAVETLVEAIKTSFNNDHDLGLMRQAYMEIALVYLHSSGLTALKENNSLDIVVETQELETASAKTDSSRKTKSWKGSSHRSPSPEKSKKDRLSSRTKSSKSDEVNDQEKERRAAWLAIRCAAAVVEAQRARMLLTGDPSVTSQKLQEAAKENIPDFVALDLVSAYVLGEKKKVYKNEIEEELAPLIEAQEVKKVETYEEQVNRAKEGAQDLGWIHFLGYQTVLQRLCSTSTIFASSIKSDTPQQENTDPGDLGPDFDLGFISHAQCDTTLNHDVVRSMLFGGVWSRRTAKLHTYLTAHLQVYSDRCCAVYPPAALSLPTVASVKWDSNVLYKSYAQNLTIPADQEEGIPAGNKGPPGMAPPPPGSNLEQYRPPDKAVTTPTDAEVAIQFYQPSLEENDPQRPDAVGPDSRILLLYALSNKKVNQPGLQWVTLSQLNDLHDRLALLAQRAEISLQEKEKKSRDPVTPSPTPTAKAKKTQRIKALSPKVQRDEQLEGLLKQCADDVTSILGALTDQAETASTAGDIPFEVSRQNIRNLEGLFDPGFGFILRGSDMVAWLVRLLAQP</sequence>
<feature type="compositionally biased region" description="Basic and acidic residues" evidence="1">
    <location>
        <begin position="2978"/>
        <end position="3002"/>
    </location>
</feature>
<dbReference type="RefSeq" id="XP_022298605.1">
    <property type="nucleotide sequence ID" value="XM_022442897.1"/>
</dbReference>
<dbReference type="GO" id="GO:0060271">
    <property type="term" value="P:cilium assembly"/>
    <property type="evidence" value="ECO:0007669"/>
    <property type="project" value="TreeGrafter"/>
</dbReference>
<feature type="region of interest" description="Disordered" evidence="1">
    <location>
        <begin position="513"/>
        <end position="545"/>
    </location>
</feature>
<evidence type="ECO:0000313" key="3">
    <source>
        <dbReference type="Proteomes" id="UP000694844"/>
    </source>
</evidence>
<dbReference type="PROSITE" id="PS50853">
    <property type="entry name" value="FN3"/>
    <property type="match status" value="1"/>
</dbReference>
<dbReference type="Proteomes" id="UP000694844">
    <property type="component" value="Chromosome 8"/>
</dbReference>
<feature type="region of interest" description="Disordered" evidence="1">
    <location>
        <begin position="2956"/>
        <end position="3002"/>
    </location>
</feature>
<protein>
    <submittedName>
        <fullName evidence="4">Cilia- and flagella-associated protein 54-like isoform X4</fullName>
    </submittedName>
</protein>
<feature type="compositionally biased region" description="Low complexity" evidence="1">
    <location>
        <begin position="1672"/>
        <end position="1692"/>
    </location>
</feature>
<dbReference type="InterPro" id="IPR003961">
    <property type="entry name" value="FN3_dom"/>
</dbReference>
<dbReference type="PANTHER" id="PTHR33487">
    <property type="entry name" value="CILIA- AND FLAGELLA-ASSOCIATED PROTEIN 54"/>
    <property type="match status" value="1"/>
</dbReference>
<dbReference type="CDD" id="cd00063">
    <property type="entry name" value="FN3"/>
    <property type="match status" value="1"/>
</dbReference>
<feature type="region of interest" description="Disordered" evidence="1">
    <location>
        <begin position="3240"/>
        <end position="3274"/>
    </location>
</feature>
<dbReference type="InterPro" id="IPR013783">
    <property type="entry name" value="Ig-like_fold"/>
</dbReference>
<dbReference type="Gene3D" id="2.60.40.10">
    <property type="entry name" value="Immunoglobulins"/>
    <property type="match status" value="1"/>
</dbReference>
<dbReference type="InterPro" id="IPR027912">
    <property type="entry name" value="CFAP54"/>
</dbReference>
<evidence type="ECO:0000256" key="1">
    <source>
        <dbReference type="SAM" id="MobiDB-lite"/>
    </source>
</evidence>
<dbReference type="Pfam" id="PF14858">
    <property type="entry name" value="CFAP54_N"/>
    <property type="match status" value="1"/>
</dbReference>
<evidence type="ECO:0000259" key="2">
    <source>
        <dbReference type="PROSITE" id="PS50853"/>
    </source>
</evidence>
<feature type="compositionally biased region" description="Basic and acidic residues" evidence="1">
    <location>
        <begin position="1261"/>
        <end position="1278"/>
    </location>
</feature>
<accession>A0A8B8B5B4</accession>